<proteinExistence type="predicted"/>
<dbReference type="InterPro" id="IPR000073">
    <property type="entry name" value="AB_hydrolase_1"/>
</dbReference>
<protein>
    <submittedName>
        <fullName evidence="2">Alpha/beta fold hydrolase</fullName>
    </submittedName>
</protein>
<sequence length="334" mass="37786">MSNYSSTIAAIIEQTEALEKTLPLKNEACRSKFFFHPQPTAKVCLFFHGFTAAPYQFEPISKILFEAGYNVLIPLLPGHGIAGKWNSKNPPPLPTEREVYQEFALSWLKVAQSLGNEIVVGGLSGGGTLAAWLALECSQEINKALLFSPYLSSYNTILDLFVEILPIYYDWDGKPDTDTIGYGGFKMPALRLFLDMGQEIVERVRYYPTAPMLVISSENDKAIDPEDLKAFFESLMKKQSKSWYYRFEKFFEIPHTMMTEAEGNKYQNLLNALVKAYVLSDISWEQLLEIGYHMLQGKTFDAAVKELSLSEVVVPEVSNFLAILDKEIMIKAHK</sequence>
<dbReference type="SUPFAM" id="SSF53474">
    <property type="entry name" value="alpha/beta-Hydrolases"/>
    <property type="match status" value="1"/>
</dbReference>
<reference evidence="2" key="1">
    <citation type="submission" date="2021-05" db="EMBL/GenBank/DDBJ databases">
        <authorList>
            <person name="Pietrasiak N."/>
            <person name="Ward R."/>
            <person name="Stajich J.E."/>
            <person name="Kurbessoian T."/>
        </authorList>
    </citation>
    <scope>NUCLEOTIDE SEQUENCE</scope>
    <source>
        <strain evidence="2">GSE-NOS-MK-12-04C</strain>
    </source>
</reference>
<name>A0A951QWI5_9CYAN</name>
<dbReference type="AlphaFoldDB" id="A0A951QWI5"/>
<dbReference type="EMBL" id="JAHHGZ010000055">
    <property type="protein sequence ID" value="MBW4671842.1"/>
    <property type="molecule type" value="Genomic_DNA"/>
</dbReference>
<keyword evidence="2" id="KW-0378">Hydrolase</keyword>
<evidence type="ECO:0000313" key="2">
    <source>
        <dbReference type="EMBL" id="MBW4671842.1"/>
    </source>
</evidence>
<dbReference type="InterPro" id="IPR029058">
    <property type="entry name" value="AB_hydrolase_fold"/>
</dbReference>
<dbReference type="Proteomes" id="UP000729701">
    <property type="component" value="Unassembled WGS sequence"/>
</dbReference>
<organism evidence="2 3">
    <name type="scientific">Cyanomargarita calcarea GSE-NOS-MK-12-04C</name>
    <dbReference type="NCBI Taxonomy" id="2839659"/>
    <lineage>
        <taxon>Bacteria</taxon>
        <taxon>Bacillati</taxon>
        <taxon>Cyanobacteriota</taxon>
        <taxon>Cyanophyceae</taxon>
        <taxon>Nostocales</taxon>
        <taxon>Cyanomargaritaceae</taxon>
        <taxon>Cyanomargarita</taxon>
    </lineage>
</organism>
<accession>A0A951QWI5</accession>
<evidence type="ECO:0000259" key="1">
    <source>
        <dbReference type="Pfam" id="PF12697"/>
    </source>
</evidence>
<dbReference type="GO" id="GO:0016787">
    <property type="term" value="F:hydrolase activity"/>
    <property type="evidence" value="ECO:0007669"/>
    <property type="project" value="UniProtKB-KW"/>
</dbReference>
<dbReference type="Pfam" id="PF12697">
    <property type="entry name" value="Abhydrolase_6"/>
    <property type="match status" value="1"/>
</dbReference>
<evidence type="ECO:0000313" key="3">
    <source>
        <dbReference type="Proteomes" id="UP000729701"/>
    </source>
</evidence>
<gene>
    <name evidence="2" type="ORF">KME60_31565</name>
</gene>
<feature type="domain" description="AB hydrolase-1" evidence="1">
    <location>
        <begin position="45"/>
        <end position="172"/>
    </location>
</feature>
<comment type="caution">
    <text evidence="2">The sequence shown here is derived from an EMBL/GenBank/DDBJ whole genome shotgun (WGS) entry which is preliminary data.</text>
</comment>
<reference evidence="2" key="2">
    <citation type="journal article" date="2022" name="Microbiol. Resour. Announc.">
        <title>Metagenome Sequencing to Explore Phylogenomics of Terrestrial Cyanobacteria.</title>
        <authorList>
            <person name="Ward R.D."/>
            <person name="Stajich J.E."/>
            <person name="Johansen J.R."/>
            <person name="Huntemann M."/>
            <person name="Clum A."/>
            <person name="Foster B."/>
            <person name="Foster B."/>
            <person name="Roux S."/>
            <person name="Palaniappan K."/>
            <person name="Varghese N."/>
            <person name="Mukherjee S."/>
            <person name="Reddy T.B.K."/>
            <person name="Daum C."/>
            <person name="Copeland A."/>
            <person name="Chen I.A."/>
            <person name="Ivanova N.N."/>
            <person name="Kyrpides N.C."/>
            <person name="Shapiro N."/>
            <person name="Eloe-Fadrosh E.A."/>
            <person name="Pietrasiak N."/>
        </authorList>
    </citation>
    <scope>NUCLEOTIDE SEQUENCE</scope>
    <source>
        <strain evidence="2">GSE-NOS-MK-12-04C</strain>
    </source>
</reference>
<dbReference type="Gene3D" id="3.40.50.1820">
    <property type="entry name" value="alpha/beta hydrolase"/>
    <property type="match status" value="1"/>
</dbReference>